<keyword evidence="3" id="KW-1185">Reference proteome</keyword>
<dbReference type="PANTHER" id="PTHR28266:SF1">
    <property type="entry name" value="LARGE RIBOSOMAL SUBUNIT PROTEIN ML58"/>
    <property type="match status" value="1"/>
</dbReference>
<evidence type="ECO:0000313" key="2">
    <source>
        <dbReference type="EMBL" id="KEP53454.1"/>
    </source>
</evidence>
<dbReference type="InterPro" id="IPR024388">
    <property type="entry name" value="Ribosomal_mL58"/>
</dbReference>
<accession>A0A074S2H0</accession>
<dbReference type="AlphaFoldDB" id="A0A074S2H0"/>
<proteinExistence type="predicted"/>
<feature type="region of interest" description="Disordered" evidence="1">
    <location>
        <begin position="55"/>
        <end position="94"/>
    </location>
</feature>
<dbReference type="GO" id="GO:0003735">
    <property type="term" value="F:structural constituent of ribosome"/>
    <property type="evidence" value="ECO:0007669"/>
    <property type="project" value="TreeGrafter"/>
</dbReference>
<feature type="compositionally biased region" description="Polar residues" evidence="1">
    <location>
        <begin position="59"/>
        <end position="68"/>
    </location>
</feature>
<gene>
    <name evidence="2" type="ORF">V565_030830</name>
</gene>
<organism evidence="2 3">
    <name type="scientific">Rhizoctonia solani 123E</name>
    <dbReference type="NCBI Taxonomy" id="1423351"/>
    <lineage>
        <taxon>Eukaryota</taxon>
        <taxon>Fungi</taxon>
        <taxon>Dikarya</taxon>
        <taxon>Basidiomycota</taxon>
        <taxon>Agaricomycotina</taxon>
        <taxon>Agaricomycetes</taxon>
        <taxon>Cantharellales</taxon>
        <taxon>Ceratobasidiaceae</taxon>
        <taxon>Rhizoctonia</taxon>
    </lineage>
</organism>
<keyword evidence="2" id="KW-0689">Ribosomal protein</keyword>
<sequence>MGLFPRTTSLARPLYTIRNYAVSRSNPRPKDPVLKSPNANVRQIAPDVTFIHNPPSSIPTPHSLTTAPISPLLSKPTRSDGTDYLPPELHPKPEVERPRLTQDQIEEIRRLRLSDPKNNSCQVLAKMFNCTPIFVSMVAPLPKQKREELEKEQREAQEREQWGERKTLIREIRKKRRQFW</sequence>
<name>A0A074S2H0_9AGAM</name>
<dbReference type="STRING" id="1423351.A0A074S2H0"/>
<keyword evidence="2" id="KW-0687">Ribonucleoprotein</keyword>
<dbReference type="Proteomes" id="UP000027456">
    <property type="component" value="Unassembled WGS sequence"/>
</dbReference>
<dbReference type="GO" id="GO:0005762">
    <property type="term" value="C:mitochondrial large ribosomal subunit"/>
    <property type="evidence" value="ECO:0007669"/>
    <property type="project" value="TreeGrafter"/>
</dbReference>
<dbReference type="PANTHER" id="PTHR28266">
    <property type="entry name" value="54S RIBOSOMAL PROTEIN L20, MITOCHONDRIAL"/>
    <property type="match status" value="1"/>
</dbReference>
<feature type="region of interest" description="Disordered" evidence="1">
    <location>
        <begin position="146"/>
        <end position="167"/>
    </location>
</feature>
<evidence type="ECO:0000256" key="1">
    <source>
        <dbReference type="SAM" id="MobiDB-lite"/>
    </source>
</evidence>
<reference evidence="2 3" key="1">
    <citation type="submission" date="2013-12" db="EMBL/GenBank/DDBJ databases">
        <authorList>
            <person name="Cubeta M."/>
            <person name="Pakala S."/>
            <person name="Fedorova N."/>
            <person name="Thomas E."/>
            <person name="Dean R."/>
            <person name="Jabaji S."/>
            <person name="Neate S."/>
            <person name="Toda T."/>
            <person name="Tavantzis S."/>
            <person name="Vilgalys R."/>
            <person name="Bharathan N."/>
            <person name="Pakala S."/>
            <person name="Losada L.S."/>
            <person name="Zafar N."/>
            <person name="Nierman W."/>
        </authorList>
    </citation>
    <scope>NUCLEOTIDE SEQUENCE [LARGE SCALE GENOMIC DNA]</scope>
    <source>
        <strain evidence="2 3">123E</strain>
    </source>
</reference>
<dbReference type="Pfam" id="PF12824">
    <property type="entry name" value="MRP-L20"/>
    <property type="match status" value="1"/>
</dbReference>
<comment type="caution">
    <text evidence="2">The sequence shown here is derived from an EMBL/GenBank/DDBJ whole genome shotgun (WGS) entry which is preliminary data.</text>
</comment>
<dbReference type="OrthoDB" id="6021263at2759"/>
<dbReference type="EMBL" id="AZST01000060">
    <property type="protein sequence ID" value="KEP53454.1"/>
    <property type="molecule type" value="Genomic_DNA"/>
</dbReference>
<protein>
    <submittedName>
        <fullName evidence="2">Ribosomal protein subunit L20</fullName>
    </submittedName>
</protein>
<evidence type="ECO:0000313" key="3">
    <source>
        <dbReference type="Proteomes" id="UP000027456"/>
    </source>
</evidence>
<dbReference type="HOGENOM" id="CLU_100683_0_0_1"/>